<feature type="compositionally biased region" description="Polar residues" evidence="1">
    <location>
        <begin position="94"/>
        <end position="103"/>
    </location>
</feature>
<accession>A0A8H4LSP6</accession>
<dbReference type="AlphaFoldDB" id="A0A8H4LSP6"/>
<dbReference type="EMBL" id="JAAVMX010000011">
    <property type="protein sequence ID" value="KAF4504231.1"/>
    <property type="molecule type" value="Genomic_DNA"/>
</dbReference>
<reference evidence="2 3" key="1">
    <citation type="journal article" date="2020" name="Genome Biol. Evol.">
        <title>A new high-quality draft genome assembly of the Chinese cordyceps Ophiocordyceps sinensis.</title>
        <authorList>
            <person name="Shu R."/>
            <person name="Zhang J."/>
            <person name="Meng Q."/>
            <person name="Zhang H."/>
            <person name="Zhou G."/>
            <person name="Li M."/>
            <person name="Wu P."/>
            <person name="Zhao Y."/>
            <person name="Chen C."/>
            <person name="Qin Q."/>
        </authorList>
    </citation>
    <scope>NUCLEOTIDE SEQUENCE [LARGE SCALE GENOMIC DNA]</scope>
    <source>
        <strain evidence="2 3">IOZ07</strain>
    </source>
</reference>
<name>A0A8H4LSP6_9HYPO</name>
<proteinExistence type="predicted"/>
<organism evidence="2 3">
    <name type="scientific">Ophiocordyceps sinensis</name>
    <dbReference type="NCBI Taxonomy" id="72228"/>
    <lineage>
        <taxon>Eukaryota</taxon>
        <taxon>Fungi</taxon>
        <taxon>Dikarya</taxon>
        <taxon>Ascomycota</taxon>
        <taxon>Pezizomycotina</taxon>
        <taxon>Sordariomycetes</taxon>
        <taxon>Hypocreomycetidae</taxon>
        <taxon>Hypocreales</taxon>
        <taxon>Ophiocordycipitaceae</taxon>
        <taxon>Ophiocordyceps</taxon>
    </lineage>
</organism>
<dbReference type="Proteomes" id="UP000557566">
    <property type="component" value="Unassembled WGS sequence"/>
</dbReference>
<evidence type="ECO:0000313" key="2">
    <source>
        <dbReference type="EMBL" id="KAF4504231.1"/>
    </source>
</evidence>
<sequence>MGQPCAFSGGGACLSSNARRRPWYLALMTPMMTRLADNTSTFLEADVESISLPIRPRNWSNCNCERAHEESNSGHSGMGNDSRRDRATVRMRRNQSSTVKQGNTASSSAARLSRSRLSLTTHSCILPGNSGRTPSPPGRWRVARGSLINEPQSRYTSMKLHCKENGTAEGLSGHNSTAWQGAHTAGCNGWRDCGPGLGELRRKARQDESAVVMLLTAVLVRNLKRLIESTRVAAQRCEHGVALDAGVALEDVAVRGCPGRVDAGHVWVLLPRDEVSGTSQPVLPIHQDTCLRGCEVKVGQIGPDAMELLVSRVHGSG</sequence>
<evidence type="ECO:0000256" key="1">
    <source>
        <dbReference type="SAM" id="MobiDB-lite"/>
    </source>
</evidence>
<comment type="caution">
    <text evidence="2">The sequence shown here is derived from an EMBL/GenBank/DDBJ whole genome shotgun (WGS) entry which is preliminary data.</text>
</comment>
<gene>
    <name evidence="2" type="ORF">G6O67_008407</name>
</gene>
<protein>
    <submittedName>
        <fullName evidence="2">Uncharacterized protein</fullName>
    </submittedName>
</protein>
<feature type="region of interest" description="Disordered" evidence="1">
    <location>
        <begin position="67"/>
        <end position="114"/>
    </location>
</feature>
<keyword evidence="3" id="KW-1185">Reference proteome</keyword>
<feature type="compositionally biased region" description="Low complexity" evidence="1">
    <location>
        <begin position="104"/>
        <end position="114"/>
    </location>
</feature>
<evidence type="ECO:0000313" key="3">
    <source>
        <dbReference type="Proteomes" id="UP000557566"/>
    </source>
</evidence>